<evidence type="ECO:0008006" key="3">
    <source>
        <dbReference type="Google" id="ProtNLM"/>
    </source>
</evidence>
<organism evidence="1 2">
    <name type="scientific">Sistotremastrum suecicum HHB10207 ss-3</name>
    <dbReference type="NCBI Taxonomy" id="1314776"/>
    <lineage>
        <taxon>Eukaryota</taxon>
        <taxon>Fungi</taxon>
        <taxon>Dikarya</taxon>
        <taxon>Basidiomycota</taxon>
        <taxon>Agaricomycotina</taxon>
        <taxon>Agaricomycetes</taxon>
        <taxon>Sistotremastrales</taxon>
        <taxon>Sistotremastraceae</taxon>
        <taxon>Sistotremastrum</taxon>
    </lineage>
</organism>
<keyword evidence="2" id="KW-1185">Reference proteome</keyword>
<accession>A0A165XR33</accession>
<protein>
    <recommendedName>
        <fullName evidence="3">MYND-type domain-containing protein</fullName>
    </recommendedName>
</protein>
<dbReference type="SUPFAM" id="SSF144232">
    <property type="entry name" value="HIT/MYND zinc finger-like"/>
    <property type="match status" value="1"/>
</dbReference>
<proteinExistence type="predicted"/>
<sequence length="560" mass="63559">MDEEFAPNDGLDGLQDVGYLDTWETFDAYFARHHNDVGEIDGLDDDGAPHSLTLQEIVKEELELTRSAYQLSKMYGGYDGGFAAPGIVSPTKPPVKNGMMHCIKMLRKIVIKDYDDGVTPNFAAIPVILRRIQELLHAYYMFKLTGVRTPELMFCDFPSIFSVSYVLHEVGLTLQLDPPRLEVLMNEVGPQLEEMLFDDAHIIGRSRLSVIELQEVMSYRGELNADDENTISRMMEMSEKDMAAYASVYFYADVMIGFLMTAGTTEDQRRRERKSLQKLVHWTTNNNMRAVFGDTLTDSLRSVYRDESLLIKFCRAGGIGGLMFDCTMTACSSMAQKAVRSLPEAAWEAHTSTALLNTTRSMAEIKKVQNSWKPLDLMILGCHNIYKNYGIAPFIEASETMGWEEAMFYSYLAHQFQQRGLPRQSEDEIRALYEEFDDSPLDIKARCRWAALNRAGRWDFLELYGCDNEECCERADYLRLRTIKAFRDEKTETRLYEWGQGMIACEACHAANYCSSKCREIALSSHAGACARAQEGPAHAHGPWQDMLAGLAAEQFEEPF</sequence>
<name>A0A165XR33_9AGAM</name>
<dbReference type="AlphaFoldDB" id="A0A165XR33"/>
<evidence type="ECO:0000313" key="1">
    <source>
        <dbReference type="EMBL" id="KZT32455.1"/>
    </source>
</evidence>
<gene>
    <name evidence="1" type="ORF">SISSUDRAFT_1055507</name>
</gene>
<evidence type="ECO:0000313" key="2">
    <source>
        <dbReference type="Proteomes" id="UP000076798"/>
    </source>
</evidence>
<reference evidence="1 2" key="1">
    <citation type="journal article" date="2016" name="Mol. Biol. Evol.">
        <title>Comparative Genomics of Early-Diverging Mushroom-Forming Fungi Provides Insights into the Origins of Lignocellulose Decay Capabilities.</title>
        <authorList>
            <person name="Nagy L.G."/>
            <person name="Riley R."/>
            <person name="Tritt A."/>
            <person name="Adam C."/>
            <person name="Daum C."/>
            <person name="Floudas D."/>
            <person name="Sun H."/>
            <person name="Yadav J.S."/>
            <person name="Pangilinan J."/>
            <person name="Larsson K.H."/>
            <person name="Matsuura K."/>
            <person name="Barry K."/>
            <person name="Labutti K."/>
            <person name="Kuo R."/>
            <person name="Ohm R.A."/>
            <person name="Bhattacharya S.S."/>
            <person name="Shirouzu T."/>
            <person name="Yoshinaga Y."/>
            <person name="Martin F.M."/>
            <person name="Grigoriev I.V."/>
            <person name="Hibbett D.S."/>
        </authorList>
    </citation>
    <scope>NUCLEOTIDE SEQUENCE [LARGE SCALE GENOMIC DNA]</scope>
    <source>
        <strain evidence="1 2">HHB10207 ss-3</strain>
    </source>
</reference>
<dbReference type="EMBL" id="KV428331">
    <property type="protein sequence ID" value="KZT32455.1"/>
    <property type="molecule type" value="Genomic_DNA"/>
</dbReference>
<dbReference type="OrthoDB" id="10257049at2759"/>
<dbReference type="Proteomes" id="UP000076798">
    <property type="component" value="Unassembled WGS sequence"/>
</dbReference>